<feature type="compositionally biased region" description="Basic residues" evidence="1">
    <location>
        <begin position="54"/>
        <end position="77"/>
    </location>
</feature>
<organism evidence="2">
    <name type="scientific">uncultured Rubrobacteraceae bacterium</name>
    <dbReference type="NCBI Taxonomy" id="349277"/>
    <lineage>
        <taxon>Bacteria</taxon>
        <taxon>Bacillati</taxon>
        <taxon>Actinomycetota</taxon>
        <taxon>Rubrobacteria</taxon>
        <taxon>Rubrobacterales</taxon>
        <taxon>Rubrobacteraceae</taxon>
        <taxon>environmental samples</taxon>
    </lineage>
</organism>
<feature type="compositionally biased region" description="Basic and acidic residues" evidence="1">
    <location>
        <begin position="1"/>
        <end position="17"/>
    </location>
</feature>
<gene>
    <name evidence="2" type="ORF">AVDCRST_MAG03-1187</name>
</gene>
<accession>A0A6J4NYS0</accession>
<proteinExistence type="predicted"/>
<name>A0A6J4NYS0_9ACTN</name>
<feature type="non-terminal residue" evidence="2">
    <location>
        <position position="77"/>
    </location>
</feature>
<feature type="non-terminal residue" evidence="2">
    <location>
        <position position="1"/>
    </location>
</feature>
<reference evidence="2" key="1">
    <citation type="submission" date="2020-02" db="EMBL/GenBank/DDBJ databases">
        <authorList>
            <person name="Meier V. D."/>
        </authorList>
    </citation>
    <scope>NUCLEOTIDE SEQUENCE</scope>
    <source>
        <strain evidence="2">AVDCRST_MAG03</strain>
    </source>
</reference>
<protein>
    <submittedName>
        <fullName evidence="2">Uncharacterized protein</fullName>
    </submittedName>
</protein>
<dbReference type="EMBL" id="CADCUT010000069">
    <property type="protein sequence ID" value="CAA9401305.1"/>
    <property type="molecule type" value="Genomic_DNA"/>
</dbReference>
<feature type="region of interest" description="Disordered" evidence="1">
    <location>
        <begin position="1"/>
        <end position="77"/>
    </location>
</feature>
<feature type="compositionally biased region" description="Basic residues" evidence="1">
    <location>
        <begin position="29"/>
        <end position="44"/>
    </location>
</feature>
<sequence length="77" mass="9029">DARPRDGRPRRRAEPAGRRPLPAGVQGARRPRRQGRHRRQRRPHLPAPHDHPRGGRRGRQRLRGGPGRRRRSRKGRL</sequence>
<feature type="compositionally biased region" description="Low complexity" evidence="1">
    <location>
        <begin position="18"/>
        <end position="28"/>
    </location>
</feature>
<evidence type="ECO:0000256" key="1">
    <source>
        <dbReference type="SAM" id="MobiDB-lite"/>
    </source>
</evidence>
<evidence type="ECO:0000313" key="2">
    <source>
        <dbReference type="EMBL" id="CAA9401305.1"/>
    </source>
</evidence>
<dbReference type="AlphaFoldDB" id="A0A6J4NYS0"/>